<keyword evidence="1" id="KW-0805">Transcription regulation</keyword>
<accession>A0A1T4R5T7</accession>
<dbReference type="Gene3D" id="3.30.450.40">
    <property type="match status" value="1"/>
</dbReference>
<sequence>MKNSRANDRSAATEGVALPSTEELVTDPRPNGVGDTTAFARRLVTLAEEVGTSGSVEEAAQRVVDALVGSLSLCDHAFLSARTGKNSSPVTAYSDDVAKQLGDSQVFLGSAPRLHVTLADPGSYSLTDHSDDSWNGFLERAAALNIRSLYAARLASAERRIGLITMYSTSLESFDRHEPGLITVAIDHIAIELQHRIEVANLNRALSTRSLIGTALGILMERHGISEPEAWKLLSKTSQELNIRLVDICRRLVNGSEG</sequence>
<dbReference type="RefSeq" id="WP_078761855.1">
    <property type="nucleotide sequence ID" value="NZ_FUWS01000006.1"/>
</dbReference>
<dbReference type="Proteomes" id="UP000190637">
    <property type="component" value="Unassembled WGS sequence"/>
</dbReference>
<dbReference type="EMBL" id="FUWS01000006">
    <property type="protein sequence ID" value="SKA11255.1"/>
    <property type="molecule type" value="Genomic_DNA"/>
</dbReference>
<feature type="domain" description="ANTAR" evidence="4">
    <location>
        <begin position="192"/>
        <end position="253"/>
    </location>
</feature>
<reference evidence="5 6" key="1">
    <citation type="submission" date="2017-02" db="EMBL/GenBank/DDBJ databases">
        <authorList>
            <person name="Peterson S.W."/>
        </authorList>
    </citation>
    <scope>NUCLEOTIDE SEQUENCE [LARGE SCALE GENOMIC DNA]</scope>
    <source>
        <strain evidence="5 6">DSM 45154</strain>
    </source>
</reference>
<name>A0A1T4R5T7_9ACTN</name>
<dbReference type="OrthoDB" id="4629915at2"/>
<dbReference type="InterPro" id="IPR012074">
    <property type="entry name" value="GAF_ANTAR"/>
</dbReference>
<keyword evidence="6" id="KW-1185">Reference proteome</keyword>
<evidence type="ECO:0000256" key="2">
    <source>
        <dbReference type="ARBA" id="ARBA00023163"/>
    </source>
</evidence>
<dbReference type="InterPro" id="IPR029016">
    <property type="entry name" value="GAF-like_dom_sf"/>
</dbReference>
<dbReference type="SMART" id="SM01012">
    <property type="entry name" value="ANTAR"/>
    <property type="match status" value="1"/>
</dbReference>
<evidence type="ECO:0000259" key="4">
    <source>
        <dbReference type="PROSITE" id="PS50921"/>
    </source>
</evidence>
<feature type="region of interest" description="Disordered" evidence="3">
    <location>
        <begin position="1"/>
        <end position="34"/>
    </location>
</feature>
<keyword evidence="2" id="KW-0804">Transcription</keyword>
<protein>
    <submittedName>
        <fullName evidence="5">Response regulator with putative antiterminator output domain</fullName>
    </submittedName>
</protein>
<dbReference type="SUPFAM" id="SSF52172">
    <property type="entry name" value="CheY-like"/>
    <property type="match status" value="1"/>
</dbReference>
<gene>
    <name evidence="5" type="ORF">SAMN02745673_02545</name>
</gene>
<dbReference type="STRING" id="1122192.SAMN02745673_02545"/>
<evidence type="ECO:0000313" key="6">
    <source>
        <dbReference type="Proteomes" id="UP000190637"/>
    </source>
</evidence>
<dbReference type="Gene3D" id="1.10.10.10">
    <property type="entry name" value="Winged helix-like DNA-binding domain superfamily/Winged helix DNA-binding domain"/>
    <property type="match status" value="1"/>
</dbReference>
<dbReference type="InterPro" id="IPR011006">
    <property type="entry name" value="CheY-like_superfamily"/>
</dbReference>
<evidence type="ECO:0000256" key="3">
    <source>
        <dbReference type="SAM" id="MobiDB-lite"/>
    </source>
</evidence>
<dbReference type="SUPFAM" id="SSF55781">
    <property type="entry name" value="GAF domain-like"/>
    <property type="match status" value="1"/>
</dbReference>
<evidence type="ECO:0000313" key="5">
    <source>
        <dbReference type="EMBL" id="SKA11255.1"/>
    </source>
</evidence>
<dbReference type="PROSITE" id="PS50921">
    <property type="entry name" value="ANTAR"/>
    <property type="match status" value="1"/>
</dbReference>
<organism evidence="5 6">
    <name type="scientific">Marinactinospora thermotolerans DSM 45154</name>
    <dbReference type="NCBI Taxonomy" id="1122192"/>
    <lineage>
        <taxon>Bacteria</taxon>
        <taxon>Bacillati</taxon>
        <taxon>Actinomycetota</taxon>
        <taxon>Actinomycetes</taxon>
        <taxon>Streptosporangiales</taxon>
        <taxon>Nocardiopsidaceae</taxon>
        <taxon>Marinactinospora</taxon>
    </lineage>
</organism>
<evidence type="ECO:0000256" key="1">
    <source>
        <dbReference type="ARBA" id="ARBA00023015"/>
    </source>
</evidence>
<dbReference type="AlphaFoldDB" id="A0A1T4R5T7"/>
<dbReference type="GO" id="GO:0003723">
    <property type="term" value="F:RNA binding"/>
    <property type="evidence" value="ECO:0007669"/>
    <property type="project" value="InterPro"/>
</dbReference>
<proteinExistence type="predicted"/>
<dbReference type="InterPro" id="IPR005561">
    <property type="entry name" value="ANTAR"/>
</dbReference>
<dbReference type="InterPro" id="IPR036388">
    <property type="entry name" value="WH-like_DNA-bd_sf"/>
</dbReference>
<dbReference type="PIRSF" id="PIRSF036625">
    <property type="entry name" value="GAF_ANTAR"/>
    <property type="match status" value="1"/>
</dbReference>
<dbReference type="Pfam" id="PF03861">
    <property type="entry name" value="ANTAR"/>
    <property type="match status" value="1"/>
</dbReference>